<keyword evidence="2 5" id="KW-0479">Metal-binding</keyword>
<evidence type="ECO:0000256" key="5">
    <source>
        <dbReference type="PIRSR" id="PIRSR600760-2"/>
    </source>
</evidence>
<comment type="cofactor">
    <cofactor evidence="1 5">
        <name>Mg(2+)</name>
        <dbReference type="ChEBI" id="CHEBI:18420"/>
    </cofactor>
</comment>
<dbReference type="GO" id="GO:0046872">
    <property type="term" value="F:metal ion binding"/>
    <property type="evidence" value="ECO:0007669"/>
    <property type="project" value="UniProtKB-KW"/>
</dbReference>
<keyword evidence="4 5" id="KW-0460">Magnesium</keyword>
<evidence type="ECO:0000256" key="2">
    <source>
        <dbReference type="ARBA" id="ARBA00022723"/>
    </source>
</evidence>
<evidence type="ECO:0000256" key="4">
    <source>
        <dbReference type="ARBA" id="ARBA00022842"/>
    </source>
</evidence>
<dbReference type="EMBL" id="NGJS01000001">
    <property type="protein sequence ID" value="RSU00695.1"/>
    <property type="molecule type" value="Genomic_DNA"/>
</dbReference>
<keyword evidence="7" id="KW-1185">Reference proteome</keyword>
<dbReference type="InterPro" id="IPR000760">
    <property type="entry name" value="Inositol_monophosphatase-like"/>
</dbReference>
<dbReference type="GO" id="GO:0008934">
    <property type="term" value="F:inositol monophosphate 1-phosphatase activity"/>
    <property type="evidence" value="ECO:0007669"/>
    <property type="project" value="TreeGrafter"/>
</dbReference>
<gene>
    <name evidence="6" type="ORF">CBF37_01400</name>
</gene>
<dbReference type="PRINTS" id="PR00377">
    <property type="entry name" value="IMPHPHTASES"/>
</dbReference>
<evidence type="ECO:0000256" key="1">
    <source>
        <dbReference type="ARBA" id="ARBA00001946"/>
    </source>
</evidence>
<organism evidence="6 7">
    <name type="scientific">Vagococcus vulneris</name>
    <dbReference type="NCBI Taxonomy" id="1977869"/>
    <lineage>
        <taxon>Bacteria</taxon>
        <taxon>Bacillati</taxon>
        <taxon>Bacillota</taxon>
        <taxon>Bacilli</taxon>
        <taxon>Lactobacillales</taxon>
        <taxon>Enterococcaceae</taxon>
        <taxon>Vagococcus</taxon>
    </lineage>
</organism>
<feature type="binding site" evidence="5">
    <location>
        <position position="86"/>
    </location>
    <ligand>
        <name>Mg(2+)</name>
        <dbReference type="ChEBI" id="CHEBI:18420"/>
        <label>1</label>
        <note>catalytic</note>
    </ligand>
</feature>
<evidence type="ECO:0008006" key="8">
    <source>
        <dbReference type="Google" id="ProtNLM"/>
    </source>
</evidence>
<evidence type="ECO:0000256" key="3">
    <source>
        <dbReference type="ARBA" id="ARBA00022801"/>
    </source>
</evidence>
<dbReference type="Pfam" id="PF00459">
    <property type="entry name" value="Inositol_P"/>
    <property type="match status" value="1"/>
</dbReference>
<dbReference type="GO" id="GO:0006020">
    <property type="term" value="P:inositol metabolic process"/>
    <property type="evidence" value="ECO:0007669"/>
    <property type="project" value="TreeGrafter"/>
</dbReference>
<feature type="binding site" evidence="5">
    <location>
        <position position="88"/>
    </location>
    <ligand>
        <name>Mg(2+)</name>
        <dbReference type="ChEBI" id="CHEBI:18420"/>
        <label>1</label>
        <note>catalytic</note>
    </ligand>
</feature>
<dbReference type="Gene3D" id="3.40.190.80">
    <property type="match status" value="1"/>
</dbReference>
<dbReference type="RefSeq" id="WP_125982933.1">
    <property type="nucleotide sequence ID" value="NZ_NGJS01000001.1"/>
</dbReference>
<keyword evidence="3" id="KW-0378">Hydrolase</keyword>
<dbReference type="PANTHER" id="PTHR20854">
    <property type="entry name" value="INOSITOL MONOPHOSPHATASE"/>
    <property type="match status" value="1"/>
</dbReference>
<dbReference type="PANTHER" id="PTHR20854:SF4">
    <property type="entry name" value="INOSITOL-1-MONOPHOSPHATASE-RELATED"/>
    <property type="match status" value="1"/>
</dbReference>
<reference evidence="6 7" key="1">
    <citation type="submission" date="2017-05" db="EMBL/GenBank/DDBJ databases">
        <title>Vagococcus spp. assemblies.</title>
        <authorList>
            <person name="Gulvik C.A."/>
        </authorList>
    </citation>
    <scope>NUCLEOTIDE SEQUENCE [LARGE SCALE GENOMIC DNA]</scope>
    <source>
        <strain evidence="6 7">SS1995</strain>
    </source>
</reference>
<dbReference type="SUPFAM" id="SSF56655">
    <property type="entry name" value="Carbohydrate phosphatase"/>
    <property type="match status" value="1"/>
</dbReference>
<dbReference type="FunFam" id="3.30.540.10:FF:000003">
    <property type="entry name" value="Inositol-1-monophosphatase"/>
    <property type="match status" value="1"/>
</dbReference>
<dbReference type="AlphaFoldDB" id="A0A430A2P0"/>
<sequence>MKDMELMNQVKSWILEAGEFVKAELKKGFSVEEKSGRSDIVTSVDKATEKLLTEKIRKHYPKDHIIGEEGLGDQVKSTVGRLWVIDPIDGTMNFVKQGENFCIMIGIFDEGQPVLGFIYDVMADRFLFGGVNVGVFCNDKKINSVENQTLGDGVTATNRFMFANNIHGTKDICLESVATRILGCAGLDFINVILGKQCAYLSNLAPWDYAAGIALAKPLGLKYSNLTSDGYDILGERSYFVVATPSAYQSIKERIF</sequence>
<dbReference type="CDD" id="cd01637">
    <property type="entry name" value="IMPase_like"/>
    <property type="match status" value="1"/>
</dbReference>
<name>A0A430A2P0_9ENTE</name>
<dbReference type="GO" id="GO:0007165">
    <property type="term" value="P:signal transduction"/>
    <property type="evidence" value="ECO:0007669"/>
    <property type="project" value="TreeGrafter"/>
</dbReference>
<evidence type="ECO:0000313" key="7">
    <source>
        <dbReference type="Proteomes" id="UP000287857"/>
    </source>
</evidence>
<dbReference type="InterPro" id="IPR020583">
    <property type="entry name" value="Inositol_monoP_metal-BS"/>
</dbReference>
<comment type="caution">
    <text evidence="6">The sequence shown here is derived from an EMBL/GenBank/DDBJ whole genome shotgun (WGS) entry which is preliminary data.</text>
</comment>
<feature type="binding site" evidence="5">
    <location>
        <position position="89"/>
    </location>
    <ligand>
        <name>Mg(2+)</name>
        <dbReference type="ChEBI" id="CHEBI:18420"/>
        <label>1</label>
        <note>catalytic</note>
    </ligand>
</feature>
<protein>
    <recommendedName>
        <fullName evidence="8">Inositol monophosphatase</fullName>
    </recommendedName>
</protein>
<feature type="binding site" evidence="5">
    <location>
        <position position="68"/>
    </location>
    <ligand>
        <name>Mg(2+)</name>
        <dbReference type="ChEBI" id="CHEBI:18420"/>
        <label>1</label>
        <note>catalytic</note>
    </ligand>
</feature>
<dbReference type="Gene3D" id="3.30.540.10">
    <property type="entry name" value="Fructose-1,6-Bisphosphatase, subunit A, domain 1"/>
    <property type="match status" value="1"/>
</dbReference>
<dbReference type="PROSITE" id="PS00629">
    <property type="entry name" value="IMP_1"/>
    <property type="match status" value="1"/>
</dbReference>
<dbReference type="Proteomes" id="UP000287857">
    <property type="component" value="Unassembled WGS sequence"/>
</dbReference>
<accession>A0A430A2P0</accession>
<feature type="binding site" evidence="5">
    <location>
        <position position="208"/>
    </location>
    <ligand>
        <name>Mg(2+)</name>
        <dbReference type="ChEBI" id="CHEBI:18420"/>
        <label>1</label>
        <note>catalytic</note>
    </ligand>
</feature>
<evidence type="ECO:0000313" key="6">
    <source>
        <dbReference type="EMBL" id="RSU00695.1"/>
    </source>
</evidence>
<dbReference type="OrthoDB" id="9772456at2"/>
<proteinExistence type="predicted"/>